<reference evidence="2" key="1">
    <citation type="journal article" date="2016" name="Genome Announc.">
        <title>Complete Genome Sequences of Broad-Host-Range Pseudomonas aeruginosa Bacteriophages phiR18 and phiS12-1.</title>
        <authorList>
            <person name="Furusawa T."/>
            <person name="Iwano H."/>
            <person name="Higuchi H."/>
            <person name="Usui M."/>
            <person name="Maruyama F."/>
            <person name="Nakagawa I."/>
            <person name="Yokota H."/>
            <person name="Tamura Y."/>
        </authorList>
    </citation>
    <scope>NUCLEOTIDE SEQUENCE [LARGE SCALE GENOMIC DNA]</scope>
</reference>
<evidence type="ECO:0000313" key="2">
    <source>
        <dbReference type="EMBL" id="BAU16344.1"/>
    </source>
</evidence>
<sequence length="179" mass="19696">MAKQIPTELSIDLETLGTSVESVILSVAMVTSTGEKFHIAIDPSEQIAAGRKVDASTIMWWLGPGAGEPARGAMTELMAKRKYGMEDAKLEIMSFLDGVLKKNPRVRVWGNSPSFDCEMLANFLGCKPWLFFNERDVRTARMVVGRTQASTGHDALADAEAQLTDAMRFIEVADKEARK</sequence>
<dbReference type="Gene3D" id="3.30.420.10">
    <property type="entry name" value="Ribonuclease H-like superfamily/Ribonuclease H"/>
    <property type="match status" value="1"/>
</dbReference>
<dbReference type="SUPFAM" id="SSF53098">
    <property type="entry name" value="Ribonuclease H-like"/>
    <property type="match status" value="1"/>
</dbReference>
<accession>A0A0S3UFP5</accession>
<evidence type="ECO:0000259" key="1">
    <source>
        <dbReference type="Pfam" id="PF16473"/>
    </source>
</evidence>
<dbReference type="GeneID" id="40080210"/>
<feature type="domain" description="3'-5' exoribonuclease Rv2179c-like" evidence="1">
    <location>
        <begin position="8"/>
        <end position="163"/>
    </location>
</feature>
<dbReference type="InterPro" id="IPR033390">
    <property type="entry name" value="Rv2179c-like"/>
</dbReference>
<keyword evidence="3" id="KW-1185">Reference proteome</keyword>
<proteinExistence type="predicted"/>
<dbReference type="GO" id="GO:0003676">
    <property type="term" value="F:nucleic acid binding"/>
    <property type="evidence" value="ECO:0007669"/>
    <property type="project" value="InterPro"/>
</dbReference>
<dbReference type="Proteomes" id="UP000221614">
    <property type="component" value="Segment"/>
</dbReference>
<evidence type="ECO:0000313" key="3">
    <source>
        <dbReference type="Proteomes" id="UP000221614"/>
    </source>
</evidence>
<protein>
    <recommendedName>
        <fullName evidence="1">3'-5' exoribonuclease Rv2179c-like domain-containing protein</fullName>
    </recommendedName>
</protein>
<dbReference type="InterPro" id="IPR012337">
    <property type="entry name" value="RNaseH-like_sf"/>
</dbReference>
<dbReference type="InterPro" id="IPR036397">
    <property type="entry name" value="RNaseH_sf"/>
</dbReference>
<dbReference type="EMBL" id="LC102729">
    <property type="protein sequence ID" value="BAU16344.1"/>
    <property type="molecule type" value="Genomic_DNA"/>
</dbReference>
<name>A0A0S3UFP5_9CAUD</name>
<dbReference type="KEGG" id="vg:40080210"/>
<dbReference type="RefSeq" id="YP_009604316.1">
    <property type="nucleotide sequence ID" value="NC_041964.1"/>
</dbReference>
<organism evidence="2 3">
    <name type="scientific">Pseudomonas phage phiR18</name>
    <dbReference type="NCBI Taxonomy" id="1752027"/>
    <lineage>
        <taxon>Viruses</taxon>
        <taxon>Duplodnaviria</taxon>
        <taxon>Heunggongvirae</taxon>
        <taxon>Uroviricota</taxon>
        <taxon>Caudoviricetes</taxon>
        <taxon>Kochitakasuvirus</taxon>
        <taxon>Kochitakasuvirus R18</taxon>
    </lineage>
</organism>
<dbReference type="Pfam" id="PF16473">
    <property type="entry name" value="Rv2179c-like"/>
    <property type="match status" value="1"/>
</dbReference>